<reference evidence="13" key="1">
    <citation type="journal article" date="2011" name="J. Bacteriol.">
        <title>Genome sequences of eight morphologically diverse alphaproteobacteria.</title>
        <authorList>
            <consortium name="US DOE Joint Genome Institute"/>
            <person name="Brown P.J."/>
            <person name="Kysela D.T."/>
            <person name="Buechlein A."/>
            <person name="Hemmerich C."/>
            <person name="Brun Y.V."/>
        </authorList>
    </citation>
    <scope>NUCLEOTIDE SEQUENCE [LARGE SCALE GENOMIC DNA]</scope>
    <source>
        <strain evidence="13">ATCC 17100 / ATH 3.1.1 / DSM 162 / LMG 4299</strain>
    </source>
</reference>
<keyword evidence="12" id="KW-0282">Flagellum</keyword>
<comment type="similarity">
    <text evidence="3 10">Belongs to the FliL family.</text>
</comment>
<evidence type="ECO:0000313" key="13">
    <source>
        <dbReference type="Proteomes" id="UP000001399"/>
    </source>
</evidence>
<keyword evidence="6" id="KW-0812">Transmembrane</keyword>
<keyword evidence="5 10" id="KW-0145">Chemotaxis</keyword>
<organism evidence="12 13">
    <name type="scientific">Rhodomicrobium vannielii (strain ATCC 17100 / DSM 162 / LMG 4299 / NCIMB 10020 / ATH 3.1.1)</name>
    <dbReference type="NCBI Taxonomy" id="648757"/>
    <lineage>
        <taxon>Bacteria</taxon>
        <taxon>Pseudomonadati</taxon>
        <taxon>Pseudomonadota</taxon>
        <taxon>Alphaproteobacteria</taxon>
        <taxon>Hyphomicrobiales</taxon>
        <taxon>Hyphomicrobiaceae</taxon>
        <taxon>Rhodomicrobium</taxon>
    </lineage>
</organism>
<dbReference type="eggNOG" id="COG1580">
    <property type="taxonomic scope" value="Bacteria"/>
</dbReference>
<dbReference type="EMBL" id="CP002292">
    <property type="protein sequence ID" value="ADP71741.1"/>
    <property type="molecule type" value="Genomic_DNA"/>
</dbReference>
<dbReference type="GO" id="GO:0009425">
    <property type="term" value="C:bacterial-type flagellum basal body"/>
    <property type="evidence" value="ECO:0007669"/>
    <property type="project" value="InterPro"/>
</dbReference>
<proteinExistence type="inferred from homology"/>
<keyword evidence="11" id="KW-0732">Signal</keyword>
<name>E3I676_RHOVT</name>
<evidence type="ECO:0000256" key="1">
    <source>
        <dbReference type="ARBA" id="ARBA00002254"/>
    </source>
</evidence>
<dbReference type="Pfam" id="PF03748">
    <property type="entry name" value="FliL"/>
    <property type="match status" value="1"/>
</dbReference>
<keyword evidence="12" id="KW-0969">Cilium</keyword>
<evidence type="ECO:0000256" key="9">
    <source>
        <dbReference type="ARBA" id="ARBA00023136"/>
    </source>
</evidence>
<dbReference type="AlphaFoldDB" id="E3I676"/>
<keyword evidence="12" id="KW-0966">Cell projection</keyword>
<evidence type="ECO:0000256" key="7">
    <source>
        <dbReference type="ARBA" id="ARBA00022779"/>
    </source>
</evidence>
<keyword evidence="8" id="KW-1133">Transmembrane helix</keyword>
<gene>
    <name evidence="12" type="ordered locus">Rvan_2526</name>
</gene>
<keyword evidence="13" id="KW-1185">Reference proteome</keyword>
<evidence type="ECO:0000256" key="11">
    <source>
        <dbReference type="SAM" id="SignalP"/>
    </source>
</evidence>
<dbReference type="HOGENOM" id="CLU_1794998_0_0_5"/>
<dbReference type="InterPro" id="IPR005503">
    <property type="entry name" value="FliL"/>
</dbReference>
<evidence type="ECO:0000256" key="5">
    <source>
        <dbReference type="ARBA" id="ARBA00022500"/>
    </source>
</evidence>
<feature type="chain" id="PRO_5003172277" description="Flagellar protein FliL" evidence="11">
    <location>
        <begin position="28"/>
        <end position="144"/>
    </location>
</feature>
<evidence type="ECO:0000256" key="10">
    <source>
        <dbReference type="RuleBase" id="RU364125"/>
    </source>
</evidence>
<evidence type="ECO:0000256" key="3">
    <source>
        <dbReference type="ARBA" id="ARBA00008281"/>
    </source>
</evidence>
<dbReference type="GO" id="GO:0006935">
    <property type="term" value="P:chemotaxis"/>
    <property type="evidence" value="ECO:0007669"/>
    <property type="project" value="UniProtKB-KW"/>
</dbReference>
<keyword evidence="7 10" id="KW-0283">Flagellar rotation</keyword>
<comment type="subcellular location">
    <subcellularLocation>
        <location evidence="10">Cell inner membrane</location>
    </subcellularLocation>
    <subcellularLocation>
        <location evidence="2">Cell membrane</location>
        <topology evidence="2">Single-pass membrane protein</topology>
    </subcellularLocation>
</comment>
<evidence type="ECO:0000256" key="6">
    <source>
        <dbReference type="ARBA" id="ARBA00022692"/>
    </source>
</evidence>
<dbReference type="GO" id="GO:0071973">
    <property type="term" value="P:bacterial-type flagellum-dependent cell motility"/>
    <property type="evidence" value="ECO:0007669"/>
    <property type="project" value="InterPro"/>
</dbReference>
<evidence type="ECO:0000313" key="12">
    <source>
        <dbReference type="EMBL" id="ADP71741.1"/>
    </source>
</evidence>
<keyword evidence="10" id="KW-0997">Cell inner membrane</keyword>
<dbReference type="RefSeq" id="WP_013420119.1">
    <property type="nucleotide sequence ID" value="NC_014664.1"/>
</dbReference>
<keyword evidence="4" id="KW-1003">Cell membrane</keyword>
<sequence>MTQRQPKKLLGALAGALVAAASGFAFGFLEPGALQPAPSVTPNQTVTIRNEVRVLAPIVANLANGSDLSVRLEAAVVLKPDIADAAEICAKISDDLVTFLKTVSIREIEGPTGFQLLKNDLRTRASRVGNGATLDLLILTFVVQ</sequence>
<dbReference type="STRING" id="648757.Rvan_2526"/>
<evidence type="ECO:0000256" key="4">
    <source>
        <dbReference type="ARBA" id="ARBA00022475"/>
    </source>
</evidence>
<accession>E3I676</accession>
<evidence type="ECO:0000256" key="2">
    <source>
        <dbReference type="ARBA" id="ARBA00004162"/>
    </source>
</evidence>
<keyword evidence="9 10" id="KW-0472">Membrane</keyword>
<dbReference type="GO" id="GO:0005886">
    <property type="term" value="C:plasma membrane"/>
    <property type="evidence" value="ECO:0007669"/>
    <property type="project" value="UniProtKB-SubCell"/>
</dbReference>
<protein>
    <recommendedName>
        <fullName evidence="10">Flagellar protein FliL</fullName>
    </recommendedName>
</protein>
<dbReference type="KEGG" id="rva:Rvan_2526"/>
<feature type="signal peptide" evidence="11">
    <location>
        <begin position="1"/>
        <end position="27"/>
    </location>
</feature>
<dbReference type="Proteomes" id="UP000001399">
    <property type="component" value="Chromosome"/>
</dbReference>
<evidence type="ECO:0000256" key="8">
    <source>
        <dbReference type="ARBA" id="ARBA00022989"/>
    </source>
</evidence>
<comment type="function">
    <text evidence="1 10">Controls the rotational direction of flagella during chemotaxis.</text>
</comment>